<reference evidence="2 3" key="1">
    <citation type="submission" date="2023-09" db="EMBL/GenBank/DDBJ databases">
        <title>Complete Genome and Methylome dissection of Bacillus brevis NEB573 original source of BbsI restriction endonuclease.</title>
        <authorList>
            <person name="Fomenkov A."/>
            <person name="Roberts R.D."/>
        </authorList>
    </citation>
    <scope>NUCLEOTIDE SEQUENCE [LARGE SCALE GENOMIC DNA]</scope>
    <source>
        <strain evidence="2 3">NEB573</strain>
        <plasmid evidence="2 3">pBbsI</plasmid>
    </source>
</reference>
<feature type="transmembrane region" description="Helical" evidence="1">
    <location>
        <begin position="20"/>
        <end position="41"/>
    </location>
</feature>
<geneLocation type="plasmid" evidence="2 3">
    <name>pBbsI</name>
</geneLocation>
<evidence type="ECO:0000256" key="1">
    <source>
        <dbReference type="SAM" id="Phobius"/>
    </source>
</evidence>
<evidence type="ECO:0008006" key="4">
    <source>
        <dbReference type="Google" id="ProtNLM"/>
    </source>
</evidence>
<evidence type="ECO:0000313" key="2">
    <source>
        <dbReference type="EMBL" id="WNC17897.1"/>
    </source>
</evidence>
<evidence type="ECO:0000313" key="3">
    <source>
        <dbReference type="Proteomes" id="UP001256827"/>
    </source>
</evidence>
<dbReference type="Proteomes" id="UP001256827">
    <property type="component" value="Plasmid pBbsI"/>
</dbReference>
<sequence length="156" mass="17189">MLKRFFAKAKDERGVTDLITLLIVLPTILAASFSIVLYVLFAMKMAKLEGIHFRALELAQQAGHLTPDIIADTQKKMAAVGFPQVVVKGVSYPSFQGSTTTKVYKDAADPTVTLVIKYPATNLQKIFMLVGAGDEADSGFFRIENYGRSEAYETYL</sequence>
<protein>
    <recommendedName>
        <fullName evidence="4">Pilus assembly protein</fullName>
    </recommendedName>
</protein>
<keyword evidence="1" id="KW-0812">Transmembrane</keyword>
<name>A0ABY9TDD3_BREBE</name>
<keyword evidence="2" id="KW-0614">Plasmid</keyword>
<keyword evidence="1" id="KW-0472">Membrane</keyword>
<dbReference type="RefSeq" id="WP_310774700.1">
    <property type="nucleotide sequence ID" value="NZ_CP134052.1"/>
</dbReference>
<proteinExistence type="predicted"/>
<gene>
    <name evidence="2" type="ORF">RGB73_30475</name>
</gene>
<accession>A0ABY9TDD3</accession>
<organism evidence="2 3">
    <name type="scientific">Brevibacillus brevis</name>
    <name type="common">Bacillus brevis</name>
    <dbReference type="NCBI Taxonomy" id="1393"/>
    <lineage>
        <taxon>Bacteria</taxon>
        <taxon>Bacillati</taxon>
        <taxon>Bacillota</taxon>
        <taxon>Bacilli</taxon>
        <taxon>Bacillales</taxon>
        <taxon>Paenibacillaceae</taxon>
        <taxon>Brevibacillus</taxon>
    </lineage>
</organism>
<keyword evidence="1" id="KW-1133">Transmembrane helix</keyword>
<keyword evidence="3" id="KW-1185">Reference proteome</keyword>
<dbReference type="EMBL" id="CP134052">
    <property type="protein sequence ID" value="WNC17897.1"/>
    <property type="molecule type" value="Genomic_DNA"/>
</dbReference>